<protein>
    <submittedName>
        <fullName evidence="3">Dipicolinic acid synthetase subunit A</fullName>
    </submittedName>
</protein>
<feature type="domain" description="D-isomer specific 2-hydroxyacid dehydrogenase NAD-binding" evidence="1">
    <location>
        <begin position="148"/>
        <end position="244"/>
    </location>
</feature>
<dbReference type="RefSeq" id="WP_344909744.1">
    <property type="nucleotide sequence ID" value="NZ_BAABDL010000017.1"/>
</dbReference>
<organism evidence="3 4">
    <name type="scientific">Amphibacillus indicireducens</name>
    <dbReference type="NCBI Taxonomy" id="1076330"/>
    <lineage>
        <taxon>Bacteria</taxon>
        <taxon>Bacillati</taxon>
        <taxon>Bacillota</taxon>
        <taxon>Bacilli</taxon>
        <taxon>Bacillales</taxon>
        <taxon>Bacillaceae</taxon>
        <taxon>Amphibacillus</taxon>
    </lineage>
</organism>
<evidence type="ECO:0000259" key="1">
    <source>
        <dbReference type="Pfam" id="PF02826"/>
    </source>
</evidence>
<dbReference type="Proteomes" id="UP001501734">
    <property type="component" value="Unassembled WGS sequence"/>
</dbReference>
<dbReference type="InterPro" id="IPR014215">
    <property type="entry name" value="Dipicolinic_acid_synth_A"/>
</dbReference>
<gene>
    <name evidence="3" type="primary">dpaA</name>
    <name evidence="3" type="ORF">GCM10022410_03550</name>
</gene>
<proteinExistence type="predicted"/>
<dbReference type="InterPro" id="IPR036291">
    <property type="entry name" value="NAD(P)-bd_dom_sf"/>
</dbReference>
<name>A0ABP7V550_9BACI</name>
<comment type="caution">
    <text evidence="3">The sequence shown here is derived from an EMBL/GenBank/DDBJ whole genome shotgun (WGS) entry which is preliminary data.</text>
</comment>
<evidence type="ECO:0000313" key="3">
    <source>
        <dbReference type="EMBL" id="GAA4059751.1"/>
    </source>
</evidence>
<dbReference type="NCBIfam" id="TIGR02853">
    <property type="entry name" value="spore_dpaA"/>
    <property type="match status" value="1"/>
</dbReference>
<keyword evidence="4" id="KW-1185">Reference proteome</keyword>
<dbReference type="Pfam" id="PF02826">
    <property type="entry name" value="2-Hacid_dh_C"/>
    <property type="match status" value="1"/>
</dbReference>
<dbReference type="NCBIfam" id="NF006162">
    <property type="entry name" value="PRK08306.1"/>
    <property type="match status" value="1"/>
</dbReference>
<dbReference type="Gene3D" id="3.40.50.720">
    <property type="entry name" value="NAD(P)-binding Rossmann-like Domain"/>
    <property type="match status" value="2"/>
</dbReference>
<feature type="domain" description="Dipicolinate synthase subunit A N-terminal" evidence="2">
    <location>
        <begin position="6"/>
        <end position="120"/>
    </location>
</feature>
<dbReference type="EMBL" id="BAABDL010000017">
    <property type="protein sequence ID" value="GAA4059751.1"/>
    <property type="molecule type" value="Genomic_DNA"/>
</dbReference>
<dbReference type="Pfam" id="PF16924">
    <property type="entry name" value="DpaA_N"/>
    <property type="match status" value="1"/>
</dbReference>
<dbReference type="InterPro" id="IPR031629">
    <property type="entry name" value="DpaA_N"/>
</dbReference>
<evidence type="ECO:0000313" key="4">
    <source>
        <dbReference type="Proteomes" id="UP001501734"/>
    </source>
</evidence>
<reference evidence="4" key="1">
    <citation type="journal article" date="2019" name="Int. J. Syst. Evol. Microbiol.">
        <title>The Global Catalogue of Microorganisms (GCM) 10K type strain sequencing project: providing services to taxonomists for standard genome sequencing and annotation.</title>
        <authorList>
            <consortium name="The Broad Institute Genomics Platform"/>
            <consortium name="The Broad Institute Genome Sequencing Center for Infectious Disease"/>
            <person name="Wu L."/>
            <person name="Ma J."/>
        </authorList>
    </citation>
    <scope>NUCLEOTIDE SEQUENCE [LARGE SCALE GENOMIC DNA]</scope>
    <source>
        <strain evidence="4">JCM 17250</strain>
    </source>
</reference>
<dbReference type="InterPro" id="IPR006140">
    <property type="entry name" value="D-isomer_DH_NAD-bd"/>
</dbReference>
<accession>A0ABP7V550</accession>
<sequence length="293" mass="31927">MILKKQIAIIGGDARYLELIKKLISKSNYTIKLIGYDQLDQGFLGVQYTDLDELNPEILDVVILPITGVENEGYVKSTFSNQAIYLPENFFEKLKPTSLVFSGISTPYLKQALADKLNTFIPMMERDDVAIYNSVPTAEGTILLALQQMQTTLQDSNVVILGLGRVGLTVADKFAKLGAKVATGVRKTKDIAKAKTLGFDGFHLSELPAYIKKCNLLINTVPALIVDQEELNAFSADALIIDLASKPGGINFDYAKKRGLNAIHALGLPAKVAPKTAGEILANVINQLIAEHH</sequence>
<dbReference type="SUPFAM" id="SSF51735">
    <property type="entry name" value="NAD(P)-binding Rossmann-fold domains"/>
    <property type="match status" value="1"/>
</dbReference>
<evidence type="ECO:0000259" key="2">
    <source>
        <dbReference type="Pfam" id="PF16924"/>
    </source>
</evidence>